<dbReference type="InterPro" id="IPR036291">
    <property type="entry name" value="NAD(P)-bd_dom_sf"/>
</dbReference>
<dbReference type="SUPFAM" id="SSF57802">
    <property type="entry name" value="Rubredoxin-like"/>
    <property type="match status" value="1"/>
</dbReference>
<gene>
    <name evidence="5" type="primary">COX5B</name>
    <name evidence="5" type="ORF">OS493_009170</name>
</gene>
<evidence type="ECO:0000313" key="5">
    <source>
        <dbReference type="EMBL" id="KAJ7373848.1"/>
    </source>
</evidence>
<proteinExistence type="predicted"/>
<feature type="compositionally biased region" description="Basic residues" evidence="4">
    <location>
        <begin position="200"/>
        <end position="218"/>
    </location>
</feature>
<dbReference type="GO" id="GO:0046872">
    <property type="term" value="F:metal ion binding"/>
    <property type="evidence" value="ECO:0007669"/>
    <property type="project" value="UniProtKB-KW"/>
</dbReference>
<evidence type="ECO:0000256" key="2">
    <source>
        <dbReference type="ARBA" id="ARBA00022833"/>
    </source>
</evidence>
<accession>A0A9W9Z1Y0</accession>
<protein>
    <submittedName>
        <fullName evidence="5">Cytochrome c oxidase subunit 5B</fullName>
    </submittedName>
</protein>
<sequence>MLFYIYLVIFQAEDMMVGIPTDAEQLTGKEKKEYDALAAGIEDPFCRKPYEGLPGTKDKPLEVMSMYNERIIGCVCEPDATLIVWRKLQLNEETRCRLWSLLQLVQRQSQCFYAGKTYFQGPQCHSTKSLKGKLLLSRAEIPASAKRTAVDLATRGARVVIGCRNLVKGKAAVKEYKSEVEAHTSSSKKLDLASLDSVRKFRRKHPEQRAPARHPHQQRWRDGLSLSED</sequence>
<evidence type="ECO:0000256" key="1">
    <source>
        <dbReference type="ARBA" id="ARBA00022723"/>
    </source>
</evidence>
<keyword evidence="2 3" id="KW-0862">Zinc</keyword>
<dbReference type="Proteomes" id="UP001163046">
    <property type="component" value="Unassembled WGS sequence"/>
</dbReference>
<dbReference type="GO" id="GO:0006123">
    <property type="term" value="P:mitochondrial electron transport, cytochrome c to oxygen"/>
    <property type="evidence" value="ECO:0007669"/>
    <property type="project" value="InterPro"/>
</dbReference>
<evidence type="ECO:0000313" key="6">
    <source>
        <dbReference type="Proteomes" id="UP001163046"/>
    </source>
</evidence>
<dbReference type="GO" id="GO:0045277">
    <property type="term" value="C:respiratory chain complex IV"/>
    <property type="evidence" value="ECO:0007669"/>
    <property type="project" value="InterPro"/>
</dbReference>
<dbReference type="AlphaFoldDB" id="A0A9W9Z1Y0"/>
<feature type="region of interest" description="Disordered" evidence="4">
    <location>
        <begin position="198"/>
        <end position="229"/>
    </location>
</feature>
<dbReference type="InterPro" id="IPR002124">
    <property type="entry name" value="Cyt_c_oxidase_su5b"/>
</dbReference>
<comment type="caution">
    <text evidence="5">The sequence shown here is derived from an EMBL/GenBank/DDBJ whole genome shotgun (WGS) entry which is preliminary data.</text>
</comment>
<dbReference type="PANTHER" id="PTHR10122:SF0">
    <property type="entry name" value="CYTOCHROME C OXIDASE SUBUNIT 5B, ISOFORM A-RELATED"/>
    <property type="match status" value="1"/>
</dbReference>
<dbReference type="GO" id="GO:0005740">
    <property type="term" value="C:mitochondrial envelope"/>
    <property type="evidence" value="ECO:0007669"/>
    <property type="project" value="InterPro"/>
</dbReference>
<evidence type="ECO:0000256" key="3">
    <source>
        <dbReference type="PIRSR" id="PIRSR602124-1"/>
    </source>
</evidence>
<dbReference type="InterPro" id="IPR036972">
    <property type="entry name" value="Cyt_c_oxidase_su5b_sf"/>
</dbReference>
<feature type="binding site" evidence="3">
    <location>
        <position position="96"/>
    </location>
    <ligand>
        <name>Zn(2+)</name>
        <dbReference type="ChEBI" id="CHEBI:29105"/>
    </ligand>
</feature>
<dbReference type="PANTHER" id="PTHR10122">
    <property type="entry name" value="CYTOCHROME C OXIDASE SUBUNIT 5B, MITOCHONDRIAL"/>
    <property type="match status" value="1"/>
</dbReference>
<dbReference type="OrthoDB" id="10249250at2759"/>
<keyword evidence="1 3" id="KW-0479">Metal-binding</keyword>
<reference evidence="5" key="1">
    <citation type="submission" date="2023-01" db="EMBL/GenBank/DDBJ databases">
        <title>Genome assembly of the deep-sea coral Lophelia pertusa.</title>
        <authorList>
            <person name="Herrera S."/>
            <person name="Cordes E."/>
        </authorList>
    </citation>
    <scope>NUCLEOTIDE SEQUENCE</scope>
    <source>
        <strain evidence="5">USNM1676648</strain>
        <tissue evidence="5">Polyp</tissue>
    </source>
</reference>
<dbReference type="Gene3D" id="2.60.11.10">
    <property type="entry name" value="Cytochrome c oxidase, subunit Vb"/>
    <property type="match status" value="1"/>
</dbReference>
<dbReference type="Pfam" id="PF01215">
    <property type="entry name" value="COX5B"/>
    <property type="match status" value="1"/>
</dbReference>
<dbReference type="EMBL" id="MU826829">
    <property type="protein sequence ID" value="KAJ7373848.1"/>
    <property type="molecule type" value="Genomic_DNA"/>
</dbReference>
<keyword evidence="6" id="KW-1185">Reference proteome</keyword>
<dbReference type="PROSITE" id="PS51359">
    <property type="entry name" value="COX5B_2"/>
    <property type="match status" value="1"/>
</dbReference>
<organism evidence="5 6">
    <name type="scientific">Desmophyllum pertusum</name>
    <dbReference type="NCBI Taxonomy" id="174260"/>
    <lineage>
        <taxon>Eukaryota</taxon>
        <taxon>Metazoa</taxon>
        <taxon>Cnidaria</taxon>
        <taxon>Anthozoa</taxon>
        <taxon>Hexacorallia</taxon>
        <taxon>Scleractinia</taxon>
        <taxon>Caryophylliina</taxon>
        <taxon>Caryophylliidae</taxon>
        <taxon>Desmophyllum</taxon>
    </lineage>
</organism>
<dbReference type="SUPFAM" id="SSF51735">
    <property type="entry name" value="NAD(P)-binding Rossmann-fold domains"/>
    <property type="match status" value="1"/>
</dbReference>
<evidence type="ECO:0000256" key="4">
    <source>
        <dbReference type="SAM" id="MobiDB-lite"/>
    </source>
</evidence>
<name>A0A9W9Z1Y0_9CNID</name>
<dbReference type="Gene3D" id="3.40.50.720">
    <property type="entry name" value="NAD(P)-binding Rossmann-like Domain"/>
    <property type="match status" value="1"/>
</dbReference>
<feature type="binding site" evidence="3">
    <location>
        <position position="76"/>
    </location>
    <ligand>
        <name>Zn(2+)</name>
        <dbReference type="ChEBI" id="CHEBI:29105"/>
    </ligand>
</feature>
<feature type="binding site" evidence="3">
    <location>
        <position position="74"/>
    </location>
    <ligand>
        <name>Zn(2+)</name>
        <dbReference type="ChEBI" id="CHEBI:29105"/>
    </ligand>
</feature>